<sequence length="639" mass="71581">MSSQPCAPSVRVPTVGELVRAAGLPGGAVGDVPQADIPLVRAAMLRSIEAYQAAIMEIKTGLNMLTPIGRLPRELLAEIMTSVARDYYFNGHYDRVNRHPLHWIKVTTHVCRTWRFLALDTPALWAYITLDMENEHFLDFIARSKKAPLFVTTFVPRYGPRPAVVKMAVEGLSRESDRLQELLLRAPVRYLQTLCAGMKLPAGLLRTLTLDARDSGESDHGRTAPAKQTLVALPEAFPNLRHLEIRNLPVKWQDAIFMNPSVTSLTVTAFFDRSGRKRSPEVGRFKDLLLALELLAPSLQSLTLEESIPRLPADTTKVPSPTRILSFPALRSIRLVGDVVDCARLMRHMSTPVIVSISIRTYGNIGVAEIAQRLSEDFTRTEPWQDVSLGTSSRSVDLMTWTGSTLYERRPVDLSFNVSAGMPIPLPAICSQVGVWFRTLRRLSMSGLYETMNWREFFARTPQLEELHIDSLDPPQGFFDALHPTSRPHSKYSIALLPHLRRVELEYIAFHSRRGQRPAVTANDAVEFFPAFIRVLKSRASANSPLAELHIYTCIRVQAVDVKALKEIVADVQWDAQEDMDGPSGDCWSDSDSDRYDSDGMSIHGDPVDAETDSEEVEETDEEELTEEQLAAEMPVWVT</sequence>
<reference evidence="2" key="1">
    <citation type="journal article" date="2018" name="Genome Biol. Evol.">
        <title>Genomics and development of Lentinus tigrinus, a white-rot wood-decaying mushroom with dimorphic fruiting bodies.</title>
        <authorList>
            <person name="Wu B."/>
            <person name="Xu Z."/>
            <person name="Knudson A."/>
            <person name="Carlson A."/>
            <person name="Chen N."/>
            <person name="Kovaka S."/>
            <person name="LaButti K."/>
            <person name="Lipzen A."/>
            <person name="Pennachio C."/>
            <person name="Riley R."/>
            <person name="Schakwitz W."/>
            <person name="Umezawa K."/>
            <person name="Ohm R.A."/>
            <person name="Grigoriev I.V."/>
            <person name="Nagy L.G."/>
            <person name="Gibbons J."/>
            <person name="Hibbett D."/>
        </authorList>
    </citation>
    <scope>NUCLEOTIDE SEQUENCE [LARGE SCALE GENOMIC DNA]</scope>
    <source>
        <strain evidence="2">ALCF2SS1-6</strain>
    </source>
</reference>
<protein>
    <submittedName>
        <fullName evidence="2">Uncharacterized protein</fullName>
    </submittedName>
</protein>
<evidence type="ECO:0000313" key="2">
    <source>
        <dbReference type="EMBL" id="RPD64142.1"/>
    </source>
</evidence>
<dbReference type="AlphaFoldDB" id="A0A5C2SK75"/>
<feature type="region of interest" description="Disordered" evidence="1">
    <location>
        <begin position="576"/>
        <end position="639"/>
    </location>
</feature>
<gene>
    <name evidence="2" type="ORF">L227DRAFT_571716</name>
</gene>
<evidence type="ECO:0000313" key="3">
    <source>
        <dbReference type="Proteomes" id="UP000313359"/>
    </source>
</evidence>
<dbReference type="STRING" id="1328759.A0A5C2SK75"/>
<proteinExistence type="predicted"/>
<dbReference type="OrthoDB" id="2754780at2759"/>
<evidence type="ECO:0000256" key="1">
    <source>
        <dbReference type="SAM" id="MobiDB-lite"/>
    </source>
</evidence>
<dbReference type="EMBL" id="ML122254">
    <property type="protein sequence ID" value="RPD64142.1"/>
    <property type="molecule type" value="Genomic_DNA"/>
</dbReference>
<keyword evidence="3" id="KW-1185">Reference proteome</keyword>
<feature type="compositionally biased region" description="Acidic residues" evidence="1">
    <location>
        <begin position="608"/>
        <end position="627"/>
    </location>
</feature>
<name>A0A5C2SK75_9APHY</name>
<dbReference type="Proteomes" id="UP000313359">
    <property type="component" value="Unassembled WGS sequence"/>
</dbReference>
<accession>A0A5C2SK75</accession>
<organism evidence="2 3">
    <name type="scientific">Lentinus tigrinus ALCF2SS1-6</name>
    <dbReference type="NCBI Taxonomy" id="1328759"/>
    <lineage>
        <taxon>Eukaryota</taxon>
        <taxon>Fungi</taxon>
        <taxon>Dikarya</taxon>
        <taxon>Basidiomycota</taxon>
        <taxon>Agaricomycotina</taxon>
        <taxon>Agaricomycetes</taxon>
        <taxon>Polyporales</taxon>
        <taxon>Polyporaceae</taxon>
        <taxon>Lentinus</taxon>
    </lineage>
</organism>